<protein>
    <recommendedName>
        <fullName evidence="5">Peptidase M14 domain-containing protein</fullName>
    </recommendedName>
</protein>
<comment type="cofactor">
    <cofactor evidence="1">
        <name>Zn(2+)</name>
        <dbReference type="ChEBI" id="CHEBI:29105"/>
    </cofactor>
</comment>
<dbReference type="EMBL" id="BEGY01000028">
    <property type="protein sequence ID" value="GAX77932.1"/>
    <property type="molecule type" value="Genomic_DNA"/>
</dbReference>
<gene>
    <name evidence="6" type="ORF">CEUSTIGMA_g5374.t1</name>
</gene>
<feature type="domain" description="Peptidase M14" evidence="5">
    <location>
        <begin position="641"/>
        <end position="933"/>
    </location>
</feature>
<dbReference type="OrthoDB" id="10253041at2759"/>
<comment type="similarity">
    <text evidence="2 3">Belongs to the peptidase M14 family.</text>
</comment>
<feature type="region of interest" description="Disordered" evidence="4">
    <location>
        <begin position="1099"/>
        <end position="1127"/>
    </location>
</feature>
<dbReference type="InterPro" id="IPR000834">
    <property type="entry name" value="Peptidase_M14"/>
</dbReference>
<dbReference type="Gene3D" id="3.40.630.10">
    <property type="entry name" value="Zn peptidases"/>
    <property type="match status" value="1"/>
</dbReference>
<feature type="active site" description="Proton donor/acceptor" evidence="3">
    <location>
        <position position="897"/>
    </location>
</feature>
<feature type="compositionally biased region" description="Polar residues" evidence="4">
    <location>
        <begin position="16"/>
        <end position="28"/>
    </location>
</feature>
<dbReference type="GO" id="GO:0004181">
    <property type="term" value="F:metallocarboxypeptidase activity"/>
    <property type="evidence" value="ECO:0007669"/>
    <property type="project" value="InterPro"/>
</dbReference>
<feature type="compositionally biased region" description="Basic and acidic residues" evidence="4">
    <location>
        <begin position="1109"/>
        <end position="1120"/>
    </location>
</feature>
<proteinExistence type="inferred from homology"/>
<feature type="region of interest" description="Disordered" evidence="4">
    <location>
        <begin position="317"/>
        <end position="346"/>
    </location>
</feature>
<evidence type="ECO:0000313" key="6">
    <source>
        <dbReference type="EMBL" id="GAX77932.1"/>
    </source>
</evidence>
<dbReference type="InterPro" id="IPR050821">
    <property type="entry name" value="Cytosolic_carboxypeptidase"/>
</dbReference>
<evidence type="ECO:0000259" key="5">
    <source>
        <dbReference type="PROSITE" id="PS52035"/>
    </source>
</evidence>
<feature type="compositionally biased region" description="Polar residues" evidence="4">
    <location>
        <begin position="1222"/>
        <end position="1237"/>
    </location>
</feature>
<feature type="compositionally biased region" description="Polar residues" evidence="4">
    <location>
        <begin position="317"/>
        <end position="340"/>
    </location>
</feature>
<sequence length="1349" mass="145142">MASILRELAGRRQEQHGSSSVQEQVQKSAKSEIILRPRFHKGAKGLTEAGSDLETDDSSAGGAYEMRAHPSRTLSSALPPTPMPNIPGIGGISDPRQLMQQAISNKPPAPPSAYVLMPSRQVQSSTTTTGCGASGQRLLLEPLQHNSNQNGSMFIKASSEGGVATMADPLQSRRCVTTYKARRPFDPDPKLSSAKFFGPSHVSGWLPPGPGDDKLKHLPAKSGMSLRMRPARMSPSSCVPMPHLEPTNPPNPSFGANMAQVDALRTYNTDQIMNRLVYDCLLQPTYLALSIAATARASQATAQHGIQSVSAAELSDYSTLGGQQDEAASSTGGEDSSTTAAAADRGDTSISALTHNNRQLRHQQLSHQQLQFLEGGGTSCLISSGSERESTGSSNRFCAGGKASSLGPWRPTGAAAAAAAFSDQDCTSLSVQAAGGAASVGTAAGEKDVPSHYVENTSVSHQEQNAGTNEDLSSRQEDSVCSNRSTRFHYYPDLPPWYMPTSCSDNTLVFESRFESGNLRRVVQVYPNEYDLILRPDVNTRGHTQWFYFSIMNGRKGERYKFNLINLMKDDSLYDGDGGMLPLVHSQKELESSGTGWHRAGEKVAYYANTIRRGRHKRYCTLTFTLTLKHDEDLVHIAHCYPFTYSDLQRYLGALDTDSDHKARLRRECLCTSLAGNTCDLLTITSPSSSQEALKRRRGVIISSRVHPGESNASWMMKGVIDFLLGPSKEARQLCDQFIFKIIPMLNPDGVIVGNYRCSLAGQDLNRVFNEPSRKLHPTIAAFKSFSRNFMMERELVLSCDLHGHSRKKGIFIYGCEKSGKDMVPVYMGWPVPGSHGGLPGMAMRFQEKVFPLLLHHNVPHLFSYLSSSFRVQKSKAGTGRVVGFKELGLVNSYTLEASFCGASEGKLAGFHFNTACLEQMGAALVSTLLDYWDPVAYGMSDLVAELDFMHAETADGSRRKFITTTDGQLVEVDDDDEAATDSDDSDSDGGGGARTSKRAANRQQQGDLKDASIQGGHTSLNPLPLLSSVALAHAMANAPNQNEIACAAAAASAATTKEERKAAVKVLQKALLKAEQLKATEALRACLPMVAAASAAETTADIRSGDSGAREAAHRHQEGSEVPAAAASSGLLPAFSAVHLQRQKMSSARGVRGVESLRTQAKALEYAKQRGIYRGDDLSWANTGISMLAPESPSSKHRCMNCVNGMNDLGDHQAPPKATDSIGNSSPAAVRTQSRAPTPPPPHIVNQGSLTQYQSPLVIPLTAPVAATSSEQALSLHHTHVPGSPTKSIKAVINPPPYLLPTAMKPGDIDCQAGANTAGTQLSPRYNRLSYGAGADLERRSHSSDLQV</sequence>
<feature type="region of interest" description="Disordered" evidence="4">
    <location>
        <begin position="1"/>
        <end position="64"/>
    </location>
</feature>
<organism evidence="6 7">
    <name type="scientific">Chlamydomonas eustigma</name>
    <dbReference type="NCBI Taxonomy" id="1157962"/>
    <lineage>
        <taxon>Eukaryota</taxon>
        <taxon>Viridiplantae</taxon>
        <taxon>Chlorophyta</taxon>
        <taxon>core chlorophytes</taxon>
        <taxon>Chlorophyceae</taxon>
        <taxon>CS clade</taxon>
        <taxon>Chlamydomonadales</taxon>
        <taxon>Chlamydomonadaceae</taxon>
        <taxon>Chlamydomonas</taxon>
    </lineage>
</organism>
<dbReference type="Pfam" id="PF00246">
    <property type="entry name" value="Peptidase_M14"/>
    <property type="match status" value="1"/>
</dbReference>
<feature type="compositionally biased region" description="Polar residues" evidence="4">
    <location>
        <begin position="458"/>
        <end position="471"/>
    </location>
</feature>
<comment type="caution">
    <text evidence="6">The sequence shown here is derived from an EMBL/GenBank/DDBJ whole genome shotgun (WGS) entry which is preliminary data.</text>
</comment>
<name>A0A250X4W7_9CHLO</name>
<dbReference type="Proteomes" id="UP000232323">
    <property type="component" value="Unassembled WGS sequence"/>
</dbReference>
<evidence type="ECO:0000313" key="7">
    <source>
        <dbReference type="Proteomes" id="UP000232323"/>
    </source>
</evidence>
<dbReference type="STRING" id="1157962.A0A250X4W7"/>
<feature type="region of interest" description="Disordered" evidence="4">
    <location>
        <begin position="383"/>
        <end position="403"/>
    </location>
</feature>
<evidence type="ECO:0000256" key="3">
    <source>
        <dbReference type="PROSITE-ProRule" id="PRU01379"/>
    </source>
</evidence>
<feature type="compositionally biased region" description="Acidic residues" evidence="4">
    <location>
        <begin position="972"/>
        <end position="988"/>
    </location>
</feature>
<feature type="region of interest" description="Disordered" evidence="4">
    <location>
        <begin position="458"/>
        <end position="478"/>
    </location>
</feature>
<accession>A0A250X4W7</accession>
<dbReference type="GO" id="GO:0006508">
    <property type="term" value="P:proteolysis"/>
    <property type="evidence" value="ECO:0007669"/>
    <property type="project" value="InterPro"/>
</dbReference>
<keyword evidence="7" id="KW-1185">Reference proteome</keyword>
<dbReference type="GO" id="GO:0008270">
    <property type="term" value="F:zinc ion binding"/>
    <property type="evidence" value="ECO:0007669"/>
    <property type="project" value="InterPro"/>
</dbReference>
<dbReference type="Gene3D" id="2.60.40.3120">
    <property type="match status" value="1"/>
</dbReference>
<dbReference type="InterPro" id="IPR040626">
    <property type="entry name" value="Pepdidase_M14_N"/>
</dbReference>
<dbReference type="SUPFAM" id="SSF53187">
    <property type="entry name" value="Zn-dependent exopeptidases"/>
    <property type="match status" value="1"/>
</dbReference>
<dbReference type="PROSITE" id="PS52035">
    <property type="entry name" value="PEPTIDASE_M14"/>
    <property type="match status" value="1"/>
</dbReference>
<feature type="region of interest" description="Disordered" evidence="4">
    <location>
        <begin position="971"/>
        <end position="1017"/>
    </location>
</feature>
<evidence type="ECO:0000256" key="1">
    <source>
        <dbReference type="ARBA" id="ARBA00001947"/>
    </source>
</evidence>
<reference evidence="6 7" key="1">
    <citation type="submission" date="2017-08" db="EMBL/GenBank/DDBJ databases">
        <title>Acidophilic green algal genome provides insights into adaptation to an acidic environment.</title>
        <authorList>
            <person name="Hirooka S."/>
            <person name="Hirose Y."/>
            <person name="Kanesaki Y."/>
            <person name="Higuchi S."/>
            <person name="Fujiwara T."/>
            <person name="Onuma R."/>
            <person name="Era A."/>
            <person name="Ohbayashi R."/>
            <person name="Uzuka A."/>
            <person name="Nozaki H."/>
            <person name="Yoshikawa H."/>
            <person name="Miyagishima S.Y."/>
        </authorList>
    </citation>
    <scope>NUCLEOTIDE SEQUENCE [LARGE SCALE GENOMIC DNA]</scope>
    <source>
        <strain evidence="6 7">NIES-2499</strain>
    </source>
</reference>
<feature type="region of interest" description="Disordered" evidence="4">
    <location>
        <begin position="1211"/>
        <end position="1243"/>
    </location>
</feature>
<dbReference type="PANTHER" id="PTHR12756">
    <property type="entry name" value="CYTOSOLIC CARBOXYPEPTIDASE"/>
    <property type="match status" value="1"/>
</dbReference>
<dbReference type="Pfam" id="PF18027">
    <property type="entry name" value="Pepdidase_M14_N"/>
    <property type="match status" value="1"/>
</dbReference>
<dbReference type="PANTHER" id="PTHR12756:SF45">
    <property type="entry name" value="CYTOSOLIC CARBOXYPEPTIDASE NNA1"/>
    <property type="match status" value="1"/>
</dbReference>
<evidence type="ECO:0000256" key="2">
    <source>
        <dbReference type="ARBA" id="ARBA00005988"/>
    </source>
</evidence>
<evidence type="ECO:0000256" key="4">
    <source>
        <dbReference type="SAM" id="MobiDB-lite"/>
    </source>
</evidence>